<dbReference type="AlphaFoldDB" id="A0A934JLX0"/>
<comment type="caution">
    <text evidence="1">The sequence shown here is derived from an EMBL/GenBank/DDBJ whole genome shotgun (WGS) entry which is preliminary data.</text>
</comment>
<reference evidence="1" key="1">
    <citation type="submission" date="2020-12" db="EMBL/GenBank/DDBJ databases">
        <title>Marinomonas arctica sp. nov., a psychrotolerant bacterium isolated from the Arctic.</title>
        <authorList>
            <person name="Zhang Y."/>
        </authorList>
    </citation>
    <scope>NUCLEOTIDE SEQUENCE</scope>
    <source>
        <strain evidence="1">C1424</strain>
    </source>
</reference>
<dbReference type="EMBL" id="JAEMNX010000015">
    <property type="protein sequence ID" value="MBJ7538590.1"/>
    <property type="molecule type" value="Genomic_DNA"/>
</dbReference>
<dbReference type="Proteomes" id="UP000628710">
    <property type="component" value="Unassembled WGS sequence"/>
</dbReference>
<sequence length="364" mass="41167">MITNLLDTRQLKVEMSNCQFRSRLVFGSLRVDVYTNNMDILTELGDYYKSYVEDTAIEQTISVYIIDQPAVEDDLDWLEVPREAGKQGRKEGYLESASGRWIKKFKTNMLMLQRQRDPIVVGPCLDNLAQVINFINNQFINVHLRRDWVLGHASGFSVAGQVTAIAAGSGGGKSTLMLRCLEDASRQFLTNDRLLMEATSEGVKAVGVAKLPRVNPGTLLHSHNDRLKHILPLNEQEKLSQLAQQALWELEQKYDVQIEDEYGENRVQLQGELKNLIMLDWSLASSEPTCLTLVDLEKEPDTIEGLRKRPGPFYQDKVGVFSDSNDCPSVAEYCQMLKTVRVFKLTGAIDFDVAFELIKGMDQL</sequence>
<dbReference type="Gene3D" id="3.40.50.300">
    <property type="entry name" value="P-loop containing nucleotide triphosphate hydrolases"/>
    <property type="match status" value="1"/>
</dbReference>
<dbReference type="RefSeq" id="WP_199468999.1">
    <property type="nucleotide sequence ID" value="NZ_JAEMNX010000015.1"/>
</dbReference>
<name>A0A934JLX0_9GAMM</name>
<proteinExistence type="predicted"/>
<dbReference type="InterPro" id="IPR027597">
    <property type="entry name" value="HprK-rel_B"/>
</dbReference>
<gene>
    <name evidence="1" type="ORF">I8J31_12970</name>
</gene>
<keyword evidence="2" id="KW-1185">Reference proteome</keyword>
<organism evidence="1 2">
    <name type="scientific">Marinomonas transparens</name>
    <dbReference type="NCBI Taxonomy" id="2795388"/>
    <lineage>
        <taxon>Bacteria</taxon>
        <taxon>Pseudomonadati</taxon>
        <taxon>Pseudomonadota</taxon>
        <taxon>Gammaproteobacteria</taxon>
        <taxon>Oceanospirillales</taxon>
        <taxon>Oceanospirillaceae</taxon>
        <taxon>Marinomonas</taxon>
    </lineage>
</organism>
<dbReference type="InterPro" id="IPR027417">
    <property type="entry name" value="P-loop_NTPase"/>
</dbReference>
<evidence type="ECO:0000313" key="2">
    <source>
        <dbReference type="Proteomes" id="UP000628710"/>
    </source>
</evidence>
<evidence type="ECO:0000313" key="1">
    <source>
        <dbReference type="EMBL" id="MBJ7538590.1"/>
    </source>
</evidence>
<protein>
    <submittedName>
        <fullName evidence="1">HprK-related kinase B</fullName>
    </submittedName>
</protein>
<keyword evidence="1" id="KW-0808">Transferase</keyword>
<accession>A0A934JLX0</accession>
<dbReference type="NCBIfam" id="TIGR04355">
    <property type="entry name" value="HprK_rel_B"/>
    <property type="match status" value="1"/>
</dbReference>
<keyword evidence="1" id="KW-0418">Kinase</keyword>
<dbReference type="GO" id="GO:0016301">
    <property type="term" value="F:kinase activity"/>
    <property type="evidence" value="ECO:0007669"/>
    <property type="project" value="UniProtKB-KW"/>
</dbReference>